<dbReference type="OrthoDB" id="9802039at2"/>
<dbReference type="PANTHER" id="PTHR30204">
    <property type="entry name" value="REDOX-CYCLING DRUG-SENSING TRANSCRIPTIONAL ACTIVATOR SOXR"/>
    <property type="match status" value="1"/>
</dbReference>
<dbReference type="Gene3D" id="1.10.1660.10">
    <property type="match status" value="1"/>
</dbReference>
<dbReference type="Pfam" id="PF13411">
    <property type="entry name" value="MerR_1"/>
    <property type="match status" value="1"/>
</dbReference>
<evidence type="ECO:0000313" key="6">
    <source>
        <dbReference type="EMBL" id="SDR85114.1"/>
    </source>
</evidence>
<keyword evidence="3 6" id="KW-0238">DNA-binding</keyword>
<accession>A0A1H1ME47</accession>
<keyword evidence="7" id="KW-1185">Reference proteome</keyword>
<dbReference type="RefSeq" id="WP_091518201.1">
    <property type="nucleotide sequence ID" value="NZ_LT629772.1"/>
</dbReference>
<dbReference type="Proteomes" id="UP000199103">
    <property type="component" value="Chromosome I"/>
</dbReference>
<name>A0A1H1ME47_9ACTN</name>
<evidence type="ECO:0000259" key="5">
    <source>
        <dbReference type="PROSITE" id="PS50937"/>
    </source>
</evidence>
<evidence type="ECO:0000256" key="4">
    <source>
        <dbReference type="ARBA" id="ARBA00023163"/>
    </source>
</evidence>
<dbReference type="SUPFAM" id="SSF46955">
    <property type="entry name" value="Putative DNA-binding domain"/>
    <property type="match status" value="1"/>
</dbReference>
<dbReference type="PROSITE" id="PS50937">
    <property type="entry name" value="HTH_MERR_2"/>
    <property type="match status" value="1"/>
</dbReference>
<dbReference type="EMBL" id="LT629772">
    <property type="protein sequence ID" value="SDR85114.1"/>
    <property type="molecule type" value="Genomic_DNA"/>
</dbReference>
<dbReference type="GO" id="GO:0003677">
    <property type="term" value="F:DNA binding"/>
    <property type="evidence" value="ECO:0007669"/>
    <property type="project" value="UniProtKB-KW"/>
</dbReference>
<evidence type="ECO:0000256" key="2">
    <source>
        <dbReference type="ARBA" id="ARBA00023015"/>
    </source>
</evidence>
<proteinExistence type="predicted"/>
<protein>
    <submittedName>
        <fullName evidence="6">DNA-binding transcriptional regulator, MerR family</fullName>
    </submittedName>
</protein>
<dbReference type="PRINTS" id="PR00040">
    <property type="entry name" value="HTHMERR"/>
</dbReference>
<gene>
    <name evidence="6" type="ORF">SAMN04489812_0105</name>
</gene>
<dbReference type="AlphaFoldDB" id="A0A1H1ME47"/>
<dbReference type="InterPro" id="IPR000551">
    <property type="entry name" value="MerR-type_HTH_dom"/>
</dbReference>
<dbReference type="PANTHER" id="PTHR30204:SF69">
    <property type="entry name" value="MERR-FAMILY TRANSCRIPTIONAL REGULATOR"/>
    <property type="match status" value="1"/>
</dbReference>
<keyword evidence="4" id="KW-0804">Transcription</keyword>
<keyword evidence="2" id="KW-0805">Transcription regulation</keyword>
<sequence>MDGMRISQLAARSGVPVSTLRYYEAEGLLPASRAGNGYRVYDESAVGRLAFITQAKSLSLPLSEIRDLVTARDAEPCRAIRTRYRPLLAQHAEQVQERIDQLRDLQAMITGAQQHLDTIPDRDAPCDADCSFLNDPPTTPTATEPFMITIDPPVDIACTLDGDGYAERAAGWRSLIADAPASTAEDGLRFRLPVSLLPTATELAVAEQQCCPFFGIGFDLHGSQFDLTVSAPPEAAAKLAQVFGGAAS</sequence>
<dbReference type="STRING" id="630515.SAMN04489812_0105"/>
<dbReference type="GO" id="GO:0003700">
    <property type="term" value="F:DNA-binding transcription factor activity"/>
    <property type="evidence" value="ECO:0007669"/>
    <property type="project" value="InterPro"/>
</dbReference>
<dbReference type="InterPro" id="IPR047057">
    <property type="entry name" value="MerR_fam"/>
</dbReference>
<feature type="domain" description="HTH merR-type" evidence="5">
    <location>
        <begin position="3"/>
        <end position="71"/>
    </location>
</feature>
<evidence type="ECO:0000313" key="7">
    <source>
        <dbReference type="Proteomes" id="UP000199103"/>
    </source>
</evidence>
<reference evidence="6 7" key="1">
    <citation type="submission" date="2016-10" db="EMBL/GenBank/DDBJ databases">
        <authorList>
            <person name="de Groot N.N."/>
        </authorList>
    </citation>
    <scope>NUCLEOTIDE SEQUENCE [LARGE SCALE GENOMIC DNA]</scope>
    <source>
        <strain evidence="6 7">DSM 21800</strain>
    </source>
</reference>
<keyword evidence="1" id="KW-0678">Repressor</keyword>
<evidence type="ECO:0000256" key="1">
    <source>
        <dbReference type="ARBA" id="ARBA00022491"/>
    </source>
</evidence>
<dbReference type="InterPro" id="IPR009061">
    <property type="entry name" value="DNA-bd_dom_put_sf"/>
</dbReference>
<evidence type="ECO:0000256" key="3">
    <source>
        <dbReference type="ARBA" id="ARBA00023125"/>
    </source>
</evidence>
<organism evidence="6 7">
    <name type="scientific">Microlunatus soli</name>
    <dbReference type="NCBI Taxonomy" id="630515"/>
    <lineage>
        <taxon>Bacteria</taxon>
        <taxon>Bacillati</taxon>
        <taxon>Actinomycetota</taxon>
        <taxon>Actinomycetes</taxon>
        <taxon>Propionibacteriales</taxon>
        <taxon>Propionibacteriaceae</taxon>
        <taxon>Microlunatus</taxon>
    </lineage>
</organism>
<dbReference type="SMART" id="SM00422">
    <property type="entry name" value="HTH_MERR"/>
    <property type="match status" value="1"/>
</dbReference>